<organism evidence="4">
    <name type="scientific">marine metagenome</name>
    <dbReference type="NCBI Taxonomy" id="408172"/>
    <lineage>
        <taxon>unclassified sequences</taxon>
        <taxon>metagenomes</taxon>
        <taxon>ecological metagenomes</taxon>
    </lineage>
</organism>
<dbReference type="SMART" id="SM00873">
    <property type="entry name" value="B3_4"/>
    <property type="match status" value="1"/>
</dbReference>
<accession>A0A382NCK4</accession>
<keyword evidence="1" id="KW-0820">tRNA-binding</keyword>
<feature type="non-terminal residue" evidence="4">
    <location>
        <position position="269"/>
    </location>
</feature>
<dbReference type="Gene3D" id="3.30.56.10">
    <property type="match status" value="1"/>
</dbReference>
<dbReference type="SUPFAM" id="SSF50249">
    <property type="entry name" value="Nucleic acid-binding proteins"/>
    <property type="match status" value="1"/>
</dbReference>
<dbReference type="GO" id="GO:0000049">
    <property type="term" value="F:tRNA binding"/>
    <property type="evidence" value="ECO:0007669"/>
    <property type="project" value="UniProtKB-KW"/>
</dbReference>
<name>A0A382NCK4_9ZZZZ</name>
<gene>
    <name evidence="4" type="ORF">METZ01_LOCUS311798</name>
</gene>
<dbReference type="SUPFAM" id="SSF56037">
    <property type="entry name" value="PheT/TilS domain"/>
    <property type="match status" value="1"/>
</dbReference>
<sequence>MTIPGDALGDVVVGKVVAVERHPNADRLTLCVVDASEGPVPVVCGAPNVEAGACYAFAPVGSVLPGNLKVRKAKIRGEISLGMLCSSQELGLGADHGGILGLEGDCVPGQSLVEVLGLQQDAMLDVEVTPNRGDLLSHVGVARELVSEGDGEVVLPPIPGDPGLQLEYLKGSQEVRSRGVTVRIQDPDLCSRYLAGIIRGVKLGPSPLWLQERLRAAGARPINNVVDATNYAMLELGQPLHAFDLGGLKGSTIVVRRAGVGETSFTTLD</sequence>
<dbReference type="GO" id="GO:0009328">
    <property type="term" value="C:phenylalanine-tRNA ligase complex"/>
    <property type="evidence" value="ECO:0007669"/>
    <property type="project" value="TreeGrafter"/>
</dbReference>
<evidence type="ECO:0000256" key="2">
    <source>
        <dbReference type="ARBA" id="ARBA00022884"/>
    </source>
</evidence>
<feature type="domain" description="TRNA-binding" evidence="3">
    <location>
        <begin position="5"/>
        <end position="113"/>
    </location>
</feature>
<dbReference type="CDD" id="cd02796">
    <property type="entry name" value="tRNA_bind_bactPheRS"/>
    <property type="match status" value="1"/>
</dbReference>
<proteinExistence type="predicted"/>
<dbReference type="AlphaFoldDB" id="A0A382NCK4"/>
<dbReference type="InterPro" id="IPR002547">
    <property type="entry name" value="tRNA-bd_dom"/>
</dbReference>
<evidence type="ECO:0000259" key="3">
    <source>
        <dbReference type="PROSITE" id="PS50886"/>
    </source>
</evidence>
<dbReference type="GO" id="GO:0004826">
    <property type="term" value="F:phenylalanine-tRNA ligase activity"/>
    <property type="evidence" value="ECO:0007669"/>
    <property type="project" value="InterPro"/>
</dbReference>
<dbReference type="InterPro" id="IPR033714">
    <property type="entry name" value="tRNA_bind_bactPheRS"/>
</dbReference>
<protein>
    <recommendedName>
        <fullName evidence="3">tRNA-binding domain-containing protein</fullName>
    </recommendedName>
</protein>
<evidence type="ECO:0000313" key="4">
    <source>
        <dbReference type="EMBL" id="SVC58944.1"/>
    </source>
</evidence>
<dbReference type="InterPro" id="IPR045060">
    <property type="entry name" value="Phe-tRNA-ligase_IIc_bsu"/>
</dbReference>
<dbReference type="FunFam" id="2.40.50.140:FF:000045">
    <property type="entry name" value="Phenylalanine--tRNA ligase beta subunit"/>
    <property type="match status" value="1"/>
</dbReference>
<dbReference type="InterPro" id="IPR012340">
    <property type="entry name" value="NA-bd_OB-fold"/>
</dbReference>
<dbReference type="Pfam" id="PF01588">
    <property type="entry name" value="tRNA_bind"/>
    <property type="match status" value="1"/>
</dbReference>
<dbReference type="InterPro" id="IPR020825">
    <property type="entry name" value="Phe-tRNA_synthase-like_B3/B4"/>
</dbReference>
<dbReference type="PANTHER" id="PTHR10947">
    <property type="entry name" value="PHENYLALANYL-TRNA SYNTHETASE BETA CHAIN AND LEUCINE-RICH REPEAT-CONTAINING PROTEIN 47"/>
    <property type="match status" value="1"/>
</dbReference>
<evidence type="ECO:0000256" key="1">
    <source>
        <dbReference type="ARBA" id="ARBA00022555"/>
    </source>
</evidence>
<dbReference type="GO" id="GO:0006432">
    <property type="term" value="P:phenylalanyl-tRNA aminoacylation"/>
    <property type="evidence" value="ECO:0007669"/>
    <property type="project" value="InterPro"/>
</dbReference>
<keyword evidence="2" id="KW-0694">RNA-binding</keyword>
<dbReference type="Gene3D" id="3.50.40.10">
    <property type="entry name" value="Phenylalanyl-trna Synthetase, Chain B, domain 3"/>
    <property type="match status" value="1"/>
</dbReference>
<dbReference type="Pfam" id="PF03483">
    <property type="entry name" value="B3_4"/>
    <property type="match status" value="1"/>
</dbReference>
<dbReference type="Gene3D" id="2.40.50.140">
    <property type="entry name" value="Nucleic acid-binding proteins"/>
    <property type="match status" value="1"/>
</dbReference>
<dbReference type="InterPro" id="IPR005146">
    <property type="entry name" value="B3/B4_tRNA-bd"/>
</dbReference>
<dbReference type="EMBL" id="UINC01099572">
    <property type="protein sequence ID" value="SVC58944.1"/>
    <property type="molecule type" value="Genomic_DNA"/>
</dbReference>
<dbReference type="PROSITE" id="PS50886">
    <property type="entry name" value="TRBD"/>
    <property type="match status" value="1"/>
</dbReference>
<dbReference type="PANTHER" id="PTHR10947:SF0">
    <property type="entry name" value="PHENYLALANINE--TRNA LIGASE BETA SUBUNIT"/>
    <property type="match status" value="1"/>
</dbReference>
<reference evidence="4" key="1">
    <citation type="submission" date="2018-05" db="EMBL/GenBank/DDBJ databases">
        <authorList>
            <person name="Lanie J.A."/>
            <person name="Ng W.-L."/>
            <person name="Kazmierczak K.M."/>
            <person name="Andrzejewski T.M."/>
            <person name="Davidsen T.M."/>
            <person name="Wayne K.J."/>
            <person name="Tettelin H."/>
            <person name="Glass J.I."/>
            <person name="Rusch D."/>
            <person name="Podicherti R."/>
            <person name="Tsui H.-C.T."/>
            <person name="Winkler M.E."/>
        </authorList>
    </citation>
    <scope>NUCLEOTIDE SEQUENCE</scope>
</reference>